<sequence>MKILTLYLKITTFLLLIWMFQCFYNCYSYKTLIDKNISQTKNELKYERVLTEGDIADEKQNYAEGSLEECALDSKKNKCNVPDLCENPRDYWNKVITPQLWEQFNQETSGMDPKLKEDKWNIEWNKISAKKVNDLSSIFNRTDISKEEKKNLIFSVMNELSSEFVKFLYECKKEMRDNKTGSESKKEIRENKTESESKNVQGKKKMKNNKSKIFEFLFKRFDNH</sequence>
<evidence type="ECO:0000313" key="3">
    <source>
        <dbReference type="EMBL" id="CRG94489.1"/>
    </source>
</evidence>
<feature type="transmembrane region" description="Helical" evidence="2">
    <location>
        <begin position="6"/>
        <end position="27"/>
    </location>
</feature>
<dbReference type="AlphaFoldDB" id="A0A1J1GQE4"/>
<feature type="region of interest" description="Disordered" evidence="1">
    <location>
        <begin position="179"/>
        <end position="207"/>
    </location>
</feature>
<evidence type="ECO:0000256" key="1">
    <source>
        <dbReference type="SAM" id="MobiDB-lite"/>
    </source>
</evidence>
<organism evidence="3 4">
    <name type="scientific">Plasmodium gallinaceum</name>
    <dbReference type="NCBI Taxonomy" id="5849"/>
    <lineage>
        <taxon>Eukaryota</taxon>
        <taxon>Sar</taxon>
        <taxon>Alveolata</taxon>
        <taxon>Apicomplexa</taxon>
        <taxon>Aconoidasida</taxon>
        <taxon>Haemosporida</taxon>
        <taxon>Plasmodiidae</taxon>
        <taxon>Plasmodium</taxon>
        <taxon>Plasmodium (Haemamoeba)</taxon>
    </lineage>
</organism>
<comment type="caution">
    <text evidence="3">The sequence shown here is derived from an EMBL/GenBank/DDBJ whole genome shotgun (WGS) entry which is preliminary data.</text>
</comment>
<dbReference type="Pfam" id="PF09688">
    <property type="entry name" value="Wx5_PLAF3D7"/>
    <property type="match status" value="1"/>
</dbReference>
<dbReference type="GeneID" id="39730411"/>
<protein>
    <submittedName>
        <fullName evidence="3">Fam-g protein</fullName>
    </submittedName>
</protein>
<dbReference type="VEuPathDB" id="PlasmoDB:PGAL8A_00188400"/>
<dbReference type="InterPro" id="IPR006496">
    <property type="entry name" value="CHP01606_Plasmodium_spp"/>
</dbReference>
<keyword evidence="4" id="KW-1185">Reference proteome</keyword>
<dbReference type="OrthoDB" id="6475849at2759"/>
<reference evidence="3" key="1">
    <citation type="submission" date="2015-04" db="EMBL/GenBank/DDBJ databases">
        <authorList>
            <consortium name="Pathogen Informatics"/>
        </authorList>
    </citation>
    <scope>NUCLEOTIDE SEQUENCE [LARGE SCALE GENOMIC DNA]</scope>
    <source>
        <strain evidence="3">8A</strain>
    </source>
</reference>
<gene>
    <name evidence="3" type="ORF">PGAL8A_00188400</name>
</gene>
<evidence type="ECO:0000256" key="2">
    <source>
        <dbReference type="SAM" id="Phobius"/>
    </source>
</evidence>
<dbReference type="RefSeq" id="XP_028527307.1">
    <property type="nucleotide sequence ID" value="XM_028670568.1"/>
</dbReference>
<keyword evidence="2" id="KW-0472">Membrane</keyword>
<keyword evidence="2" id="KW-1133">Transmembrane helix</keyword>
<dbReference type="Proteomes" id="UP000220797">
    <property type="component" value="Unassembled WGS sequence"/>
</dbReference>
<feature type="compositionally biased region" description="Basic and acidic residues" evidence="1">
    <location>
        <begin position="179"/>
        <end position="197"/>
    </location>
</feature>
<keyword evidence="2" id="KW-0812">Transmembrane</keyword>
<evidence type="ECO:0000313" key="4">
    <source>
        <dbReference type="Proteomes" id="UP000220797"/>
    </source>
</evidence>
<proteinExistence type="predicted"/>
<name>A0A1J1GQE4_PLAGA</name>
<dbReference type="EMBL" id="CVMV01000026">
    <property type="protein sequence ID" value="CRG94489.1"/>
    <property type="molecule type" value="Genomic_DNA"/>
</dbReference>
<accession>A0A1J1GQE4</accession>